<organism evidence="2">
    <name type="scientific">viral metagenome</name>
    <dbReference type="NCBI Taxonomy" id="1070528"/>
    <lineage>
        <taxon>unclassified sequences</taxon>
        <taxon>metagenomes</taxon>
        <taxon>organismal metagenomes</taxon>
    </lineage>
</organism>
<proteinExistence type="predicted"/>
<feature type="region of interest" description="Disordered" evidence="1">
    <location>
        <begin position="1"/>
        <end position="30"/>
    </location>
</feature>
<dbReference type="EMBL" id="MN740778">
    <property type="protein sequence ID" value="QHU11047.1"/>
    <property type="molecule type" value="Genomic_DNA"/>
</dbReference>
<evidence type="ECO:0000313" key="2">
    <source>
        <dbReference type="EMBL" id="QHU11047.1"/>
    </source>
</evidence>
<evidence type="ECO:0000256" key="1">
    <source>
        <dbReference type="SAM" id="MobiDB-lite"/>
    </source>
</evidence>
<reference evidence="2" key="1">
    <citation type="journal article" date="2020" name="Nature">
        <title>Giant virus diversity and host interactions through global metagenomics.</title>
        <authorList>
            <person name="Schulz F."/>
            <person name="Roux S."/>
            <person name="Paez-Espino D."/>
            <person name="Jungbluth S."/>
            <person name="Walsh D.A."/>
            <person name="Denef V.J."/>
            <person name="McMahon K.D."/>
            <person name="Konstantinidis K.T."/>
            <person name="Eloe-Fadrosh E.A."/>
            <person name="Kyrpides N.C."/>
            <person name="Woyke T."/>
        </authorList>
    </citation>
    <scope>NUCLEOTIDE SEQUENCE</scope>
    <source>
        <strain evidence="2">GVMAG-S-1101165-84</strain>
    </source>
</reference>
<sequence>MAKSRRAARKHRNRRSRRIGSRRIGSRRIRGGAAPIAASLYGSSASEQSFAQGEDFAQYHQAQHGGSAPLEQAFGTLDPGLRASAMLNGIDQAIADSAMLRDETLAPTMEDQSGGRRRRRRRTQRRKGRKSQRKSQRRNQQRRSQQGGNHQALGYQLVNAPGLLLDNKAAYDNAGLNPDYYLGTSTEQYDATMRDRS</sequence>
<feature type="compositionally biased region" description="Basic residues" evidence="1">
    <location>
        <begin position="115"/>
        <end position="141"/>
    </location>
</feature>
<dbReference type="AlphaFoldDB" id="A0A6C0K2Y6"/>
<protein>
    <submittedName>
        <fullName evidence="2">Uncharacterized protein</fullName>
    </submittedName>
</protein>
<feature type="region of interest" description="Disordered" evidence="1">
    <location>
        <begin position="104"/>
        <end position="152"/>
    </location>
</feature>
<feature type="region of interest" description="Disordered" evidence="1">
    <location>
        <begin position="175"/>
        <end position="197"/>
    </location>
</feature>
<name>A0A6C0K2Y6_9ZZZZ</name>
<accession>A0A6C0K2Y6</accession>